<evidence type="ECO:0000313" key="1">
    <source>
        <dbReference type="EMBL" id="KAI8437558.1"/>
    </source>
</evidence>
<protein>
    <submittedName>
        <fullName evidence="1">Uncharacterized protein</fullName>
    </submittedName>
</protein>
<dbReference type="Proteomes" id="UP001064048">
    <property type="component" value="Chromosome 20"/>
</dbReference>
<evidence type="ECO:0000313" key="2">
    <source>
        <dbReference type="Proteomes" id="UP001064048"/>
    </source>
</evidence>
<gene>
    <name evidence="1" type="ORF">MSG28_011855</name>
</gene>
<comment type="caution">
    <text evidence="1">The sequence shown here is derived from an EMBL/GenBank/DDBJ whole genome shotgun (WGS) entry which is preliminary data.</text>
</comment>
<keyword evidence="2" id="KW-1185">Reference proteome</keyword>
<name>A0ACC0KMM2_CHOFU</name>
<dbReference type="EMBL" id="CM046120">
    <property type="protein sequence ID" value="KAI8437558.1"/>
    <property type="molecule type" value="Genomic_DNA"/>
</dbReference>
<proteinExistence type="predicted"/>
<sequence>MSAIKIYNATELWQRESGSPSIPSFSLALDNALGNDGIQLGSMTELIGLPGSGKTQLCLQFCASVQIPKILGGLSAEALFVDTNTNFNIHRFKEILFASLSKCQSLLDTSIAVQEEDALKKIHYINAIDSIAFPFKEGISAKQRTGLLFRLMADLQRLAMEQQIAITEDGIRDID</sequence>
<accession>A0ACC0KMM2</accession>
<organism evidence="1 2">
    <name type="scientific">Choristoneura fumiferana</name>
    <name type="common">Spruce budworm moth</name>
    <name type="synonym">Archips fumiferana</name>
    <dbReference type="NCBI Taxonomy" id="7141"/>
    <lineage>
        <taxon>Eukaryota</taxon>
        <taxon>Metazoa</taxon>
        <taxon>Ecdysozoa</taxon>
        <taxon>Arthropoda</taxon>
        <taxon>Hexapoda</taxon>
        <taxon>Insecta</taxon>
        <taxon>Pterygota</taxon>
        <taxon>Neoptera</taxon>
        <taxon>Endopterygota</taxon>
        <taxon>Lepidoptera</taxon>
        <taxon>Glossata</taxon>
        <taxon>Ditrysia</taxon>
        <taxon>Tortricoidea</taxon>
        <taxon>Tortricidae</taxon>
        <taxon>Tortricinae</taxon>
        <taxon>Choristoneura</taxon>
    </lineage>
</organism>
<reference evidence="1 2" key="1">
    <citation type="journal article" date="2022" name="Genome Biol. Evol.">
        <title>The Spruce Budworm Genome: Reconstructing the Evolutionary History of Antifreeze Proteins.</title>
        <authorList>
            <person name="Beliveau C."/>
            <person name="Gagne P."/>
            <person name="Picq S."/>
            <person name="Vernygora O."/>
            <person name="Keeling C.I."/>
            <person name="Pinkney K."/>
            <person name="Doucet D."/>
            <person name="Wen F."/>
            <person name="Johnston J.S."/>
            <person name="Maaroufi H."/>
            <person name="Boyle B."/>
            <person name="Laroche J."/>
            <person name="Dewar K."/>
            <person name="Juretic N."/>
            <person name="Blackburn G."/>
            <person name="Nisole A."/>
            <person name="Brunet B."/>
            <person name="Brandao M."/>
            <person name="Lumley L."/>
            <person name="Duan J."/>
            <person name="Quan G."/>
            <person name="Lucarotti C.J."/>
            <person name="Roe A.D."/>
            <person name="Sperling F.A.H."/>
            <person name="Levesque R.C."/>
            <person name="Cusson M."/>
        </authorList>
    </citation>
    <scope>NUCLEOTIDE SEQUENCE [LARGE SCALE GENOMIC DNA]</scope>
    <source>
        <strain evidence="1">Glfc:IPQL:Cfum</strain>
    </source>
</reference>